<keyword evidence="9" id="KW-0067">ATP-binding</keyword>
<dbReference type="PANTHER" id="PTHR48056">
    <property type="entry name" value="LRR RECEPTOR-LIKE SERINE/THREONINE-PROTEIN KINASE-RELATED"/>
    <property type="match status" value="1"/>
</dbReference>
<dbReference type="eggNOG" id="ENOG502QQPF">
    <property type="taxonomic scope" value="Eukaryota"/>
</dbReference>
<dbReference type="PROSITE" id="PS50011">
    <property type="entry name" value="PROTEIN_KINASE_DOM"/>
    <property type="match status" value="1"/>
</dbReference>
<dbReference type="SUPFAM" id="SSF52058">
    <property type="entry name" value="L domain-like"/>
    <property type="match status" value="1"/>
</dbReference>
<evidence type="ECO:0000256" key="1">
    <source>
        <dbReference type="ARBA" id="ARBA00004162"/>
    </source>
</evidence>
<evidence type="ECO:0000256" key="2">
    <source>
        <dbReference type="ARBA" id="ARBA00022614"/>
    </source>
</evidence>
<dbReference type="Gene3D" id="3.80.10.10">
    <property type="entry name" value="Ribonuclease Inhibitor"/>
    <property type="match status" value="2"/>
</dbReference>
<dbReference type="GO" id="GO:0005886">
    <property type="term" value="C:plasma membrane"/>
    <property type="evidence" value="ECO:0007669"/>
    <property type="project" value="UniProtKB-SubCell"/>
</dbReference>
<dbReference type="Pfam" id="PF00560">
    <property type="entry name" value="LRR_1"/>
    <property type="match status" value="4"/>
</dbReference>
<dbReference type="InterPro" id="IPR017441">
    <property type="entry name" value="Protein_kinase_ATP_BS"/>
</dbReference>
<dbReference type="InterPro" id="IPR011009">
    <property type="entry name" value="Kinase-like_dom_sf"/>
</dbReference>
<evidence type="ECO:0000313" key="12">
    <source>
        <dbReference type="EnsemblPlants" id="OBART02G09460.1"/>
    </source>
</evidence>
<dbReference type="GO" id="GO:0005524">
    <property type="term" value="F:ATP binding"/>
    <property type="evidence" value="ECO:0007669"/>
    <property type="project" value="UniProtKB-UniRule"/>
</dbReference>
<dbReference type="FunFam" id="3.80.10.10:FF:000694">
    <property type="entry name" value="Receptor-like protein kinase HSL1"/>
    <property type="match status" value="1"/>
</dbReference>
<keyword evidence="6 10" id="KW-0472">Membrane</keyword>
<dbReference type="STRING" id="65489.A0A0D3F2Q1"/>
<dbReference type="Gene3D" id="1.10.510.10">
    <property type="entry name" value="Transferase(Phosphotransferase) domain 1"/>
    <property type="match status" value="1"/>
</dbReference>
<dbReference type="InterPro" id="IPR050647">
    <property type="entry name" value="Plant_LRR-RLKs"/>
</dbReference>
<keyword evidence="4" id="KW-0677">Repeat</keyword>
<name>A0A0D3F2Q1_9ORYZ</name>
<keyword evidence="3 10" id="KW-0812">Transmembrane</keyword>
<keyword evidence="13" id="KW-1185">Reference proteome</keyword>
<feature type="domain" description="Protein kinase" evidence="11">
    <location>
        <begin position="1"/>
        <end position="123"/>
    </location>
</feature>
<dbReference type="GO" id="GO:0004672">
    <property type="term" value="F:protein kinase activity"/>
    <property type="evidence" value="ECO:0007669"/>
    <property type="project" value="InterPro"/>
</dbReference>
<evidence type="ECO:0000313" key="13">
    <source>
        <dbReference type="Proteomes" id="UP000026960"/>
    </source>
</evidence>
<dbReference type="Gene3D" id="3.30.200.20">
    <property type="entry name" value="Phosphorylase Kinase, domain 1"/>
    <property type="match status" value="1"/>
</dbReference>
<feature type="binding site" evidence="9">
    <location>
        <position position="464"/>
    </location>
    <ligand>
        <name>ATP</name>
        <dbReference type="ChEBI" id="CHEBI:30616"/>
    </ligand>
</feature>
<dbReference type="InterPro" id="IPR003591">
    <property type="entry name" value="Leu-rich_rpt_typical-subtyp"/>
</dbReference>
<dbReference type="SMART" id="SM00369">
    <property type="entry name" value="LRR_TYP"/>
    <property type="match status" value="2"/>
</dbReference>
<feature type="transmembrane region" description="Helical" evidence="10">
    <location>
        <begin position="378"/>
        <end position="400"/>
    </location>
</feature>
<dbReference type="PROSITE" id="PS00107">
    <property type="entry name" value="PROTEIN_KINASE_ATP"/>
    <property type="match status" value="1"/>
</dbReference>
<dbReference type="PaxDb" id="65489-OBART02G09460.1"/>
<dbReference type="GO" id="GO:0033612">
    <property type="term" value="F:receptor serine/threonine kinase binding"/>
    <property type="evidence" value="ECO:0007669"/>
    <property type="project" value="TreeGrafter"/>
</dbReference>
<proteinExistence type="predicted"/>
<keyword evidence="8" id="KW-0325">Glycoprotein</keyword>
<dbReference type="Proteomes" id="UP000026960">
    <property type="component" value="Chromosome 2"/>
</dbReference>
<comment type="subcellular location">
    <subcellularLocation>
        <location evidence="1">Cell membrane</location>
        <topology evidence="1">Single-pass membrane protein</topology>
    </subcellularLocation>
</comment>
<dbReference type="Pfam" id="PF00069">
    <property type="entry name" value="Pkinase"/>
    <property type="match status" value="1"/>
</dbReference>
<accession>A0A0D3F2Q1</accession>
<keyword evidence="5 10" id="KW-1133">Transmembrane helix</keyword>
<reference evidence="12" key="1">
    <citation type="journal article" date="2009" name="Rice">
        <title>De Novo Next Generation Sequencing of Plant Genomes.</title>
        <authorList>
            <person name="Rounsley S."/>
            <person name="Marri P.R."/>
            <person name="Yu Y."/>
            <person name="He R."/>
            <person name="Sisneros N."/>
            <person name="Goicoechea J.L."/>
            <person name="Lee S.J."/>
            <person name="Angelova A."/>
            <person name="Kudrna D."/>
            <person name="Luo M."/>
            <person name="Affourtit J."/>
            <person name="Desany B."/>
            <person name="Knight J."/>
            <person name="Niazi F."/>
            <person name="Egholm M."/>
            <person name="Wing R.A."/>
        </authorList>
    </citation>
    <scope>NUCLEOTIDE SEQUENCE [LARGE SCALE GENOMIC DNA]</scope>
    <source>
        <strain evidence="12">cv. IRGC 105608</strain>
    </source>
</reference>
<keyword evidence="7" id="KW-0675">Receptor</keyword>
<evidence type="ECO:0000256" key="7">
    <source>
        <dbReference type="ARBA" id="ARBA00023170"/>
    </source>
</evidence>
<keyword evidence="9" id="KW-0547">Nucleotide-binding</keyword>
<protein>
    <recommendedName>
        <fullName evidence="11">Protein kinase domain-containing protein</fullName>
    </recommendedName>
</protein>
<organism evidence="12">
    <name type="scientific">Oryza barthii</name>
    <dbReference type="NCBI Taxonomy" id="65489"/>
    <lineage>
        <taxon>Eukaryota</taxon>
        <taxon>Viridiplantae</taxon>
        <taxon>Streptophyta</taxon>
        <taxon>Embryophyta</taxon>
        <taxon>Tracheophyta</taxon>
        <taxon>Spermatophyta</taxon>
        <taxon>Magnoliopsida</taxon>
        <taxon>Liliopsida</taxon>
        <taxon>Poales</taxon>
        <taxon>Poaceae</taxon>
        <taxon>BOP clade</taxon>
        <taxon>Oryzoideae</taxon>
        <taxon>Oryzeae</taxon>
        <taxon>Oryzinae</taxon>
        <taxon>Oryza</taxon>
    </lineage>
</organism>
<evidence type="ECO:0000256" key="10">
    <source>
        <dbReference type="SAM" id="Phobius"/>
    </source>
</evidence>
<evidence type="ECO:0000256" key="5">
    <source>
        <dbReference type="ARBA" id="ARBA00022989"/>
    </source>
</evidence>
<keyword evidence="2" id="KW-0433">Leucine-rich repeat</keyword>
<evidence type="ECO:0000256" key="4">
    <source>
        <dbReference type="ARBA" id="ARBA00022737"/>
    </source>
</evidence>
<sequence length="484" mass="53069">MHRDVKSSNILLDPAFRAKIADFGLARILVKSGEPNSVSAISGTFGYNGSRAKANEKVDVYAFGIVLLELTTGQAATDDDYCNLVDWAWRWYKASGALHLHDVIEMRIPDRAAFLEDAVAVFLLGQRGLHSELGNFEVPNNNLCFSGVFPTNLGDCKTINNIMAYNNHFVGDFPKKIWSFELLTNVMFYNNNFTGTLPSEISFNISRIEMGNNRFSGALPLAAIGLKSFLAENNQFSGELPTDMSRLANLTKLNLAGNQLSSTIPPSIQSLTSLTSLILSRNQISGEIPAAVGWMGLYILDLSDNKLTGDIPQDFSNLHLNFLNLSCNQLFGEVPETLQNGAYDRSFLSNHGLCATVNMNMNLPACSFEGHNKLSTTLIIVFSVLAGVVFIGAVAIWLLILRHQKRRQDLTVWKMTSFSKLDFSECDMLGNLHEENMIGSGGSGKVYRIHVGGKGSAGKVVAVKRLCRTAAKSDAKSDKEFDAE</sequence>
<dbReference type="AlphaFoldDB" id="A0A0D3F2Q1"/>
<reference evidence="12" key="2">
    <citation type="submission" date="2015-03" db="UniProtKB">
        <authorList>
            <consortium name="EnsemblPlants"/>
        </authorList>
    </citation>
    <scope>IDENTIFICATION</scope>
</reference>
<dbReference type="PROSITE" id="PS51450">
    <property type="entry name" value="LRR"/>
    <property type="match status" value="1"/>
</dbReference>
<evidence type="ECO:0000256" key="9">
    <source>
        <dbReference type="PROSITE-ProRule" id="PRU10141"/>
    </source>
</evidence>
<evidence type="ECO:0000256" key="8">
    <source>
        <dbReference type="ARBA" id="ARBA00023180"/>
    </source>
</evidence>
<dbReference type="InterPro" id="IPR001611">
    <property type="entry name" value="Leu-rich_rpt"/>
</dbReference>
<dbReference type="SUPFAM" id="SSF56112">
    <property type="entry name" value="Protein kinase-like (PK-like)"/>
    <property type="match status" value="2"/>
</dbReference>
<dbReference type="PANTHER" id="PTHR48056:SF29">
    <property type="entry name" value="RECEPTOR-LIKE PROTEIN KINASE HSL1"/>
    <property type="match status" value="1"/>
</dbReference>
<evidence type="ECO:0000259" key="11">
    <source>
        <dbReference type="PROSITE" id="PS50011"/>
    </source>
</evidence>
<dbReference type="InterPro" id="IPR000719">
    <property type="entry name" value="Prot_kinase_dom"/>
</dbReference>
<dbReference type="InterPro" id="IPR032675">
    <property type="entry name" value="LRR_dom_sf"/>
</dbReference>
<dbReference type="EnsemblPlants" id="OBART02G09460.1">
    <property type="protein sequence ID" value="OBART02G09460.1"/>
    <property type="gene ID" value="OBART02G09460"/>
</dbReference>
<evidence type="ECO:0000256" key="6">
    <source>
        <dbReference type="ARBA" id="ARBA00023136"/>
    </source>
</evidence>
<dbReference type="HOGENOM" id="CLU_564529_0_0_1"/>
<evidence type="ECO:0000256" key="3">
    <source>
        <dbReference type="ARBA" id="ARBA00022692"/>
    </source>
</evidence>
<dbReference type="Gramene" id="OBART02G09460.1">
    <property type="protein sequence ID" value="OBART02G09460.1"/>
    <property type="gene ID" value="OBART02G09460"/>
</dbReference>